<dbReference type="AlphaFoldDB" id="W6YU28"/>
<dbReference type="EMBL" id="KI964539">
    <property type="protein sequence ID" value="EUC38924.1"/>
    <property type="molecule type" value="Genomic_DNA"/>
</dbReference>
<sequence length="112" mass="12762">MSNLRLSPERSSFSLSAHTTANAFFLMRRPIATPAPNLLTANAHDLWCPYSIPQPSHSHHAKSLSKLEGKKNKKQERRERRKKRHDERRVVSREVGKGSRWGPDGPFLPLGL</sequence>
<dbReference type="Proteomes" id="UP000053841">
    <property type="component" value="Unassembled WGS sequence"/>
</dbReference>
<feature type="compositionally biased region" description="Basic residues" evidence="1">
    <location>
        <begin position="71"/>
        <end position="86"/>
    </location>
</feature>
<dbReference type="KEGG" id="bze:COCCADRAFT_21676"/>
<organism evidence="2 3">
    <name type="scientific">Cochliobolus carbonum (strain 26-R-13)</name>
    <name type="common">Maize leaf spot fungus</name>
    <name type="synonym">Bipolaris zeicola</name>
    <dbReference type="NCBI Taxonomy" id="930089"/>
    <lineage>
        <taxon>Eukaryota</taxon>
        <taxon>Fungi</taxon>
        <taxon>Dikarya</taxon>
        <taxon>Ascomycota</taxon>
        <taxon>Pezizomycotina</taxon>
        <taxon>Dothideomycetes</taxon>
        <taxon>Pleosporomycetidae</taxon>
        <taxon>Pleosporales</taxon>
        <taxon>Pleosporineae</taxon>
        <taxon>Pleosporaceae</taxon>
        <taxon>Bipolaris</taxon>
    </lineage>
</organism>
<evidence type="ECO:0000313" key="2">
    <source>
        <dbReference type="EMBL" id="EUC38924.1"/>
    </source>
</evidence>
<feature type="region of interest" description="Disordered" evidence="1">
    <location>
        <begin position="51"/>
        <end position="112"/>
    </location>
</feature>
<dbReference type="HOGENOM" id="CLU_2145426_0_0_1"/>
<evidence type="ECO:0000256" key="1">
    <source>
        <dbReference type="SAM" id="MobiDB-lite"/>
    </source>
</evidence>
<dbReference type="GeneID" id="19145035"/>
<feature type="compositionally biased region" description="Basic and acidic residues" evidence="1">
    <location>
        <begin position="87"/>
        <end position="97"/>
    </location>
</feature>
<gene>
    <name evidence="2" type="ORF">COCCADRAFT_21676</name>
</gene>
<name>W6YU28_COCC2</name>
<reference evidence="2 3" key="1">
    <citation type="journal article" date="2013" name="PLoS Genet.">
        <title>Comparative genome structure, secondary metabolite, and effector coding capacity across Cochliobolus pathogens.</title>
        <authorList>
            <person name="Condon B.J."/>
            <person name="Leng Y."/>
            <person name="Wu D."/>
            <person name="Bushley K.E."/>
            <person name="Ohm R.A."/>
            <person name="Otillar R."/>
            <person name="Martin J."/>
            <person name="Schackwitz W."/>
            <person name="Grimwood J."/>
            <person name="MohdZainudin N."/>
            <person name="Xue C."/>
            <person name="Wang R."/>
            <person name="Manning V.A."/>
            <person name="Dhillon B."/>
            <person name="Tu Z.J."/>
            <person name="Steffenson B.J."/>
            <person name="Salamov A."/>
            <person name="Sun H."/>
            <person name="Lowry S."/>
            <person name="LaButti K."/>
            <person name="Han J."/>
            <person name="Copeland A."/>
            <person name="Lindquist E."/>
            <person name="Barry K."/>
            <person name="Schmutz J."/>
            <person name="Baker S.E."/>
            <person name="Ciuffetti L.M."/>
            <person name="Grigoriev I.V."/>
            <person name="Zhong S."/>
            <person name="Turgeon B.G."/>
        </authorList>
    </citation>
    <scope>NUCLEOTIDE SEQUENCE [LARGE SCALE GENOMIC DNA]</scope>
    <source>
        <strain evidence="2 3">26-R-13</strain>
    </source>
</reference>
<keyword evidence="3" id="KW-1185">Reference proteome</keyword>
<proteinExistence type="predicted"/>
<evidence type="ECO:0000313" key="3">
    <source>
        <dbReference type="Proteomes" id="UP000053841"/>
    </source>
</evidence>
<accession>W6YU28</accession>
<protein>
    <submittedName>
        <fullName evidence="2">Uncharacterized protein</fullName>
    </submittedName>
</protein>
<dbReference type="RefSeq" id="XP_007706669.1">
    <property type="nucleotide sequence ID" value="XM_007708479.1"/>
</dbReference>